<keyword evidence="1 3" id="KW-0732">Signal</keyword>
<dbReference type="PANTHER" id="PTHR15337:SF11">
    <property type="entry name" value="THIOREDOXIN DOMAIN-CONTAINING PROTEIN"/>
    <property type="match status" value="1"/>
</dbReference>
<dbReference type="Proteomes" id="UP000318288">
    <property type="component" value="Unassembled WGS sequence"/>
</dbReference>
<evidence type="ECO:0000256" key="2">
    <source>
        <dbReference type="SAM" id="MobiDB-lite"/>
    </source>
</evidence>
<sequence length="158" mass="17879" precursor="true">MKRFMVSLGLGTLLTFSLTTQSQAEMPRRGDPSIEQPGVSPPIISWHTSLDSGWEESRRRDVPMVIFITTDRCRYCEAMKHDTWCDPTVQTDLAKGFVAIELTPQENSQTLQRIKVDTYPTTLIGVPQGKIVAHRTGYQPAIAMKSLLRDVKVKVFKR</sequence>
<dbReference type="PANTHER" id="PTHR15337">
    <property type="entry name" value="ANTERIOR GRADIENT PROTEIN-RELATED"/>
    <property type="match status" value="1"/>
</dbReference>
<dbReference type="EMBL" id="SJPW01000005">
    <property type="protein sequence ID" value="TWU50911.1"/>
    <property type="molecule type" value="Genomic_DNA"/>
</dbReference>
<dbReference type="AlphaFoldDB" id="A0A5C6EU66"/>
<dbReference type="Pfam" id="PF13899">
    <property type="entry name" value="Thioredoxin_7"/>
    <property type="match status" value="1"/>
</dbReference>
<evidence type="ECO:0000256" key="1">
    <source>
        <dbReference type="ARBA" id="ARBA00022729"/>
    </source>
</evidence>
<dbReference type="SUPFAM" id="SSF52833">
    <property type="entry name" value="Thioredoxin-like"/>
    <property type="match status" value="1"/>
</dbReference>
<dbReference type="InterPro" id="IPR051099">
    <property type="entry name" value="AGR/TXD"/>
</dbReference>
<dbReference type="InterPro" id="IPR036249">
    <property type="entry name" value="Thioredoxin-like_sf"/>
</dbReference>
<evidence type="ECO:0000313" key="5">
    <source>
        <dbReference type="Proteomes" id="UP000318288"/>
    </source>
</evidence>
<gene>
    <name evidence="4" type="ORF">Poly51_42040</name>
</gene>
<dbReference type="Gene3D" id="3.40.30.10">
    <property type="entry name" value="Glutaredoxin"/>
    <property type="match status" value="1"/>
</dbReference>
<dbReference type="RefSeq" id="WP_246114638.1">
    <property type="nucleotide sequence ID" value="NZ_SJPW01000005.1"/>
</dbReference>
<protein>
    <recommendedName>
        <fullName evidence="6">Thioredoxin domain-containing protein</fullName>
    </recommendedName>
</protein>
<keyword evidence="5" id="KW-1185">Reference proteome</keyword>
<evidence type="ECO:0000256" key="3">
    <source>
        <dbReference type="SAM" id="SignalP"/>
    </source>
</evidence>
<comment type="caution">
    <text evidence="4">The sequence shown here is derived from an EMBL/GenBank/DDBJ whole genome shotgun (WGS) entry which is preliminary data.</text>
</comment>
<name>A0A5C6EU66_9BACT</name>
<organism evidence="4 5">
    <name type="scientific">Rubripirellula tenax</name>
    <dbReference type="NCBI Taxonomy" id="2528015"/>
    <lineage>
        <taxon>Bacteria</taxon>
        <taxon>Pseudomonadati</taxon>
        <taxon>Planctomycetota</taxon>
        <taxon>Planctomycetia</taxon>
        <taxon>Pirellulales</taxon>
        <taxon>Pirellulaceae</taxon>
        <taxon>Rubripirellula</taxon>
    </lineage>
</organism>
<proteinExistence type="predicted"/>
<feature type="signal peptide" evidence="3">
    <location>
        <begin position="1"/>
        <end position="24"/>
    </location>
</feature>
<evidence type="ECO:0000313" key="4">
    <source>
        <dbReference type="EMBL" id="TWU50911.1"/>
    </source>
</evidence>
<feature type="region of interest" description="Disordered" evidence="2">
    <location>
        <begin position="21"/>
        <end position="42"/>
    </location>
</feature>
<reference evidence="4 5" key="1">
    <citation type="submission" date="2019-02" db="EMBL/GenBank/DDBJ databases">
        <title>Deep-cultivation of Planctomycetes and their phenomic and genomic characterization uncovers novel biology.</title>
        <authorList>
            <person name="Wiegand S."/>
            <person name="Jogler M."/>
            <person name="Boedeker C."/>
            <person name="Pinto D."/>
            <person name="Vollmers J."/>
            <person name="Rivas-Marin E."/>
            <person name="Kohn T."/>
            <person name="Peeters S.H."/>
            <person name="Heuer A."/>
            <person name="Rast P."/>
            <person name="Oberbeckmann S."/>
            <person name="Bunk B."/>
            <person name="Jeske O."/>
            <person name="Meyerdierks A."/>
            <person name="Storesund J.E."/>
            <person name="Kallscheuer N."/>
            <person name="Luecker S."/>
            <person name="Lage O.M."/>
            <person name="Pohl T."/>
            <person name="Merkel B.J."/>
            <person name="Hornburger P."/>
            <person name="Mueller R.-W."/>
            <person name="Bruemmer F."/>
            <person name="Labrenz M."/>
            <person name="Spormann A.M."/>
            <person name="Op Den Camp H."/>
            <person name="Overmann J."/>
            <person name="Amann R."/>
            <person name="Jetten M.S.M."/>
            <person name="Mascher T."/>
            <person name="Medema M.H."/>
            <person name="Devos D.P."/>
            <person name="Kaster A.-K."/>
            <person name="Ovreas L."/>
            <person name="Rohde M."/>
            <person name="Galperin M.Y."/>
            <person name="Jogler C."/>
        </authorList>
    </citation>
    <scope>NUCLEOTIDE SEQUENCE [LARGE SCALE GENOMIC DNA]</scope>
    <source>
        <strain evidence="4 5">Poly51</strain>
    </source>
</reference>
<accession>A0A5C6EU66</accession>
<feature type="chain" id="PRO_5022943619" description="Thioredoxin domain-containing protein" evidence="3">
    <location>
        <begin position="25"/>
        <end position="158"/>
    </location>
</feature>
<evidence type="ECO:0008006" key="6">
    <source>
        <dbReference type="Google" id="ProtNLM"/>
    </source>
</evidence>